<gene>
    <name evidence="1" type="ORF">Hokovirus_5_9</name>
</gene>
<accession>A0A1V0SHD5</accession>
<protein>
    <submittedName>
        <fullName evidence="1">Uncharacterized protein</fullName>
    </submittedName>
</protein>
<evidence type="ECO:0000313" key="1">
    <source>
        <dbReference type="EMBL" id="ARF11127.1"/>
    </source>
</evidence>
<dbReference type="EMBL" id="KY684107">
    <property type="protein sequence ID" value="ARF11127.1"/>
    <property type="molecule type" value="Genomic_DNA"/>
</dbReference>
<organism evidence="1">
    <name type="scientific">Hokovirus HKV1</name>
    <dbReference type="NCBI Taxonomy" id="1977638"/>
    <lineage>
        <taxon>Viruses</taxon>
        <taxon>Varidnaviria</taxon>
        <taxon>Bamfordvirae</taxon>
        <taxon>Nucleocytoviricota</taxon>
        <taxon>Megaviricetes</taxon>
        <taxon>Imitervirales</taxon>
        <taxon>Mimiviridae</taxon>
        <taxon>Klosneuvirinae</taxon>
        <taxon>Hokovirus</taxon>
    </lineage>
</organism>
<reference evidence="1" key="1">
    <citation type="journal article" date="2017" name="Science">
        <title>Giant viruses with an expanded complement of translation system components.</title>
        <authorList>
            <person name="Schulz F."/>
            <person name="Yutin N."/>
            <person name="Ivanova N.N."/>
            <person name="Ortega D.R."/>
            <person name="Lee T.K."/>
            <person name="Vierheilig J."/>
            <person name="Daims H."/>
            <person name="Horn M."/>
            <person name="Wagner M."/>
            <person name="Jensen G.J."/>
            <person name="Kyrpides N.C."/>
            <person name="Koonin E.V."/>
            <person name="Woyke T."/>
        </authorList>
    </citation>
    <scope>NUCLEOTIDE SEQUENCE</scope>
    <source>
        <strain evidence="1">HKV1</strain>
    </source>
</reference>
<name>A0A1V0SHD5_9VIRU</name>
<proteinExistence type="predicted"/>
<sequence>MDIIQNKPELYNRNYVYLQLLERRLKKFGYLEKHNLNRVSTNFSSPDNSYLLEQDYFEIKHSEIYHISEFLNKNQTIILKQLLEKNIHNDKIFCPYLEIKIYPDQEIYESFEIIKMRYLGFKTHYSMFEDFGHSNYEIFDINKNYHNHIYCLDPNIISCLKLHHTTLFVFEVLDNNFDKKYIFFSNFSKRFYKTNEFIKLDYIPTIKCELLMQIIMKRNIRHNIEYTFRFLDDHNNSFQHNYIEQWQNSYINIMDSANLYHNINNDNYIDRLYTKVSYTKSIQK</sequence>